<keyword evidence="8" id="KW-0520">NAD</keyword>
<sequence>MFDTDPRGEPSLAFRFARNALDRRSDLRDDAAAIAARASAPEARFLIVATDRPVLAADPGVDLTAWLTRDRAARLGADFEATIFLGDTPDGPRFAALAAIDEAELAGLPWAETGELRALAVAGRLAADEYGALATARSMLHWHVSHRYCARCGTLSQFASAGWKRTCPSCAAEHFPRTDPVVIMLVVDGERCLLGRSPRFAPGMFSALAGFMEPGETIEAAVRRETFEEAGIRVGRIAYFASEPWPFPASLMIGVFAEATTTAITRDEVELVDCRWFARGEIRAMLAGTHPEGIVAPPGIAIAHHLMRRFAEG</sequence>
<dbReference type="EMBL" id="SJFN01000001">
    <property type="protein sequence ID" value="TBW41224.1"/>
    <property type="molecule type" value="Genomic_DNA"/>
</dbReference>
<evidence type="ECO:0000256" key="3">
    <source>
        <dbReference type="ARBA" id="ARBA00009595"/>
    </source>
</evidence>
<dbReference type="Gene3D" id="3.90.79.20">
    <property type="match status" value="1"/>
</dbReference>
<dbReference type="SUPFAM" id="SSF55811">
    <property type="entry name" value="Nudix"/>
    <property type="match status" value="1"/>
</dbReference>
<dbReference type="EC" id="3.6.1.22" evidence="4"/>
<comment type="caution">
    <text evidence="11">The sequence shown here is derived from an EMBL/GenBank/DDBJ whole genome shotgun (WGS) entry which is preliminary data.</text>
</comment>
<dbReference type="Proteomes" id="UP000292781">
    <property type="component" value="Unassembled WGS sequence"/>
</dbReference>
<dbReference type="NCBIfam" id="NF001299">
    <property type="entry name" value="PRK00241.1"/>
    <property type="match status" value="1"/>
</dbReference>
<dbReference type="PROSITE" id="PS00893">
    <property type="entry name" value="NUDIX_BOX"/>
    <property type="match status" value="1"/>
</dbReference>
<name>A0A4Q9VYL1_9HYPH</name>
<dbReference type="InterPro" id="IPR020084">
    <property type="entry name" value="NUDIX_hydrolase_CS"/>
</dbReference>
<dbReference type="CDD" id="cd03429">
    <property type="entry name" value="NUDIX_NADH_pyrophosphatase_Nudt13"/>
    <property type="match status" value="1"/>
</dbReference>
<dbReference type="GO" id="GO:0110153">
    <property type="term" value="F:RNA NAD-cap (NMN-forming) hydrolase activity"/>
    <property type="evidence" value="ECO:0007669"/>
    <property type="project" value="RHEA"/>
</dbReference>
<dbReference type="GO" id="GO:0006742">
    <property type="term" value="P:NADP+ catabolic process"/>
    <property type="evidence" value="ECO:0007669"/>
    <property type="project" value="TreeGrafter"/>
</dbReference>
<dbReference type="GO" id="GO:0019677">
    <property type="term" value="P:NAD+ catabolic process"/>
    <property type="evidence" value="ECO:0007669"/>
    <property type="project" value="TreeGrafter"/>
</dbReference>
<dbReference type="Pfam" id="PF09296">
    <property type="entry name" value="NUDIX-like"/>
    <property type="match status" value="1"/>
</dbReference>
<evidence type="ECO:0000313" key="11">
    <source>
        <dbReference type="EMBL" id="TBW41224.1"/>
    </source>
</evidence>
<dbReference type="InterPro" id="IPR050241">
    <property type="entry name" value="NAD-cap_RNA_hydrolase_NudC"/>
</dbReference>
<protein>
    <recommendedName>
        <fullName evidence="4">NAD(+) diphosphatase</fullName>
        <ecNumber evidence="4">3.6.1.22</ecNumber>
    </recommendedName>
</protein>
<evidence type="ECO:0000256" key="4">
    <source>
        <dbReference type="ARBA" id="ARBA00012381"/>
    </source>
</evidence>
<evidence type="ECO:0000256" key="2">
    <source>
        <dbReference type="ARBA" id="ARBA00001947"/>
    </source>
</evidence>
<proteinExistence type="inferred from homology"/>
<comment type="cofactor">
    <cofactor evidence="2">
        <name>Zn(2+)</name>
        <dbReference type="ChEBI" id="CHEBI:29105"/>
    </cofactor>
</comment>
<dbReference type="OrthoDB" id="9791656at2"/>
<gene>
    <name evidence="11" type="ORF">EYW49_00395</name>
</gene>
<dbReference type="RefSeq" id="WP_131304780.1">
    <property type="nucleotide sequence ID" value="NZ_SJFN01000001.1"/>
</dbReference>
<dbReference type="PANTHER" id="PTHR42904:SF6">
    <property type="entry name" value="NAD-CAPPED RNA HYDROLASE NUDT12"/>
    <property type="match status" value="1"/>
</dbReference>
<dbReference type="AlphaFoldDB" id="A0A4Q9VYL1"/>
<comment type="catalytic activity">
    <reaction evidence="9">
        <text>a 5'-end NAD(+)-phospho-ribonucleoside in mRNA + H2O = a 5'-end phospho-adenosine-phospho-ribonucleoside in mRNA + beta-nicotinamide D-ribonucleotide + 2 H(+)</text>
        <dbReference type="Rhea" id="RHEA:60876"/>
        <dbReference type="Rhea" id="RHEA-COMP:15698"/>
        <dbReference type="Rhea" id="RHEA-COMP:15719"/>
        <dbReference type="ChEBI" id="CHEBI:14649"/>
        <dbReference type="ChEBI" id="CHEBI:15377"/>
        <dbReference type="ChEBI" id="CHEBI:15378"/>
        <dbReference type="ChEBI" id="CHEBI:144029"/>
        <dbReference type="ChEBI" id="CHEBI:144051"/>
    </reaction>
    <physiologicalReaction direction="left-to-right" evidence="9">
        <dbReference type="Rhea" id="RHEA:60877"/>
    </physiologicalReaction>
</comment>
<dbReference type="InterPro" id="IPR015376">
    <property type="entry name" value="Znr_NADH_PPase"/>
</dbReference>
<evidence type="ECO:0000256" key="5">
    <source>
        <dbReference type="ARBA" id="ARBA00022723"/>
    </source>
</evidence>
<dbReference type="GO" id="GO:0035529">
    <property type="term" value="F:NADH pyrophosphatase activity"/>
    <property type="evidence" value="ECO:0007669"/>
    <property type="project" value="TreeGrafter"/>
</dbReference>
<evidence type="ECO:0000256" key="7">
    <source>
        <dbReference type="ARBA" id="ARBA00022842"/>
    </source>
</evidence>
<organism evidence="11 12">
    <name type="scientific">Siculibacillus lacustris</name>
    <dbReference type="NCBI Taxonomy" id="1549641"/>
    <lineage>
        <taxon>Bacteria</taxon>
        <taxon>Pseudomonadati</taxon>
        <taxon>Pseudomonadota</taxon>
        <taxon>Alphaproteobacteria</taxon>
        <taxon>Hyphomicrobiales</taxon>
        <taxon>Ancalomicrobiaceae</taxon>
        <taxon>Siculibacillus</taxon>
    </lineage>
</organism>
<dbReference type="Pfam" id="PF09297">
    <property type="entry name" value="Zn_ribbon_NUD"/>
    <property type="match status" value="1"/>
</dbReference>
<evidence type="ECO:0000259" key="10">
    <source>
        <dbReference type="PROSITE" id="PS51462"/>
    </source>
</evidence>
<reference evidence="11 12" key="1">
    <citation type="submission" date="2019-02" db="EMBL/GenBank/DDBJ databases">
        <title>Siculibacillus lacustris gen. nov., sp. nov., a new rosette-forming bacterium isolated from a freshwater crater lake (Lake St. Ana, Romania).</title>
        <authorList>
            <person name="Felfoldi T."/>
            <person name="Marton Z."/>
            <person name="Szabo A."/>
            <person name="Mentes A."/>
            <person name="Boka K."/>
            <person name="Marialigeti K."/>
            <person name="Mathe I."/>
            <person name="Koncz M."/>
            <person name="Schumann P."/>
            <person name="Toth E."/>
        </authorList>
    </citation>
    <scope>NUCLEOTIDE SEQUENCE [LARGE SCALE GENOMIC DNA]</scope>
    <source>
        <strain evidence="11 12">SA-279</strain>
    </source>
</reference>
<comment type="similarity">
    <text evidence="3">Belongs to the Nudix hydrolase family. NudC subfamily.</text>
</comment>
<evidence type="ECO:0000256" key="1">
    <source>
        <dbReference type="ARBA" id="ARBA00001946"/>
    </source>
</evidence>
<dbReference type="Gene3D" id="3.90.79.10">
    <property type="entry name" value="Nucleoside Triphosphate Pyrophosphohydrolase"/>
    <property type="match status" value="1"/>
</dbReference>
<dbReference type="InterPro" id="IPR015797">
    <property type="entry name" value="NUDIX_hydrolase-like_dom_sf"/>
</dbReference>
<evidence type="ECO:0000313" key="12">
    <source>
        <dbReference type="Proteomes" id="UP000292781"/>
    </source>
</evidence>
<dbReference type="GO" id="GO:0005829">
    <property type="term" value="C:cytosol"/>
    <property type="evidence" value="ECO:0007669"/>
    <property type="project" value="TreeGrafter"/>
</dbReference>
<dbReference type="PROSITE" id="PS51462">
    <property type="entry name" value="NUDIX"/>
    <property type="match status" value="1"/>
</dbReference>
<dbReference type="PANTHER" id="PTHR42904">
    <property type="entry name" value="NUDIX HYDROLASE, NUDC SUBFAMILY"/>
    <property type="match status" value="1"/>
</dbReference>
<keyword evidence="12" id="KW-1185">Reference proteome</keyword>
<evidence type="ECO:0000256" key="6">
    <source>
        <dbReference type="ARBA" id="ARBA00022801"/>
    </source>
</evidence>
<keyword evidence="7" id="KW-0460">Magnesium</keyword>
<dbReference type="InterPro" id="IPR049734">
    <property type="entry name" value="NudC-like_C"/>
</dbReference>
<dbReference type="InterPro" id="IPR015375">
    <property type="entry name" value="NADH_PPase-like_N"/>
</dbReference>
<keyword evidence="6 11" id="KW-0378">Hydrolase</keyword>
<comment type="cofactor">
    <cofactor evidence="1">
        <name>Mg(2+)</name>
        <dbReference type="ChEBI" id="CHEBI:18420"/>
    </cofactor>
</comment>
<keyword evidence="5" id="KW-0479">Metal-binding</keyword>
<dbReference type="Pfam" id="PF00293">
    <property type="entry name" value="NUDIX"/>
    <property type="match status" value="1"/>
</dbReference>
<accession>A0A4Q9VYL1</accession>
<evidence type="ECO:0000256" key="9">
    <source>
        <dbReference type="ARBA" id="ARBA00023679"/>
    </source>
</evidence>
<dbReference type="InterPro" id="IPR000086">
    <property type="entry name" value="NUDIX_hydrolase_dom"/>
</dbReference>
<evidence type="ECO:0000256" key="8">
    <source>
        <dbReference type="ARBA" id="ARBA00023027"/>
    </source>
</evidence>
<dbReference type="GO" id="GO:0046872">
    <property type="term" value="F:metal ion binding"/>
    <property type="evidence" value="ECO:0007669"/>
    <property type="project" value="UniProtKB-KW"/>
</dbReference>
<feature type="domain" description="Nudix hydrolase" evidence="10">
    <location>
        <begin position="176"/>
        <end position="301"/>
    </location>
</feature>